<sequence>MSQISRTSCSLSVFALCLSSPAFADVTAAELWAEWQATASASGQQISAEVTETETGLVLTNFVSTMTQEGVESSGRTDEITLTNTPDGTVEIGVPQAYTLTTRFPEYEGGPLVTLTFDLTHEGLAITASDEADARVYDYAADTLIMALVDIEAEDEDDVPVIDMTITGTDLATVYRLSGDSAEAQTFTSEGTLGSLEGVLDVTPPRDIDGSLKVSFTMGDMTTTGSGSVTALTMASQASTMEALPEGFDIAGAVEYGRFMLEFAFEDRGDSFDLFYSNAGGRLATALTTEEISYDIDVRDMETRIAGSEMPFPVAVSAASGELGLTAPLAASDTPEDAALRIAYDGVTVADGMWSIFDPAGQLPRDPAIVILDATAQIRLLMDLLSPEAMESEVPPGELRALTVNELQVSLGGAELTGTGDLTFAEGQMMPMPVGSVDLNLSGGMTLLDRLVSAGLVPNEQAAMARGFAGMFTRPGATPDTLETTVEFSEGGGITANGIPLQ</sequence>
<protein>
    <submittedName>
        <fullName evidence="2">DUF2125 domain-containing protein</fullName>
    </submittedName>
</protein>
<organism evidence="2 3">
    <name type="scientific">[Roseibacterium] beibuensis</name>
    <dbReference type="NCBI Taxonomy" id="1193142"/>
    <lineage>
        <taxon>Bacteria</taxon>
        <taxon>Pseudomonadati</taxon>
        <taxon>Pseudomonadota</taxon>
        <taxon>Alphaproteobacteria</taxon>
        <taxon>Rhodobacterales</taxon>
        <taxon>Roseobacteraceae</taxon>
        <taxon>Roseicyclus</taxon>
    </lineage>
</organism>
<gene>
    <name evidence="2" type="ORF">GCM10023209_33490</name>
</gene>
<proteinExistence type="predicted"/>
<accession>A0ABP9LKB1</accession>
<dbReference type="InterPro" id="IPR018666">
    <property type="entry name" value="DUF2125"/>
</dbReference>
<dbReference type="EMBL" id="BAABHW010000006">
    <property type="protein sequence ID" value="GAA5080216.1"/>
    <property type="molecule type" value="Genomic_DNA"/>
</dbReference>
<dbReference type="Proteomes" id="UP001499910">
    <property type="component" value="Unassembled WGS sequence"/>
</dbReference>
<evidence type="ECO:0000313" key="3">
    <source>
        <dbReference type="Proteomes" id="UP001499910"/>
    </source>
</evidence>
<name>A0ABP9LKB1_9RHOB</name>
<dbReference type="RefSeq" id="WP_259553308.1">
    <property type="nucleotide sequence ID" value="NZ_BAABHW010000006.1"/>
</dbReference>
<keyword evidence="3" id="KW-1185">Reference proteome</keyword>
<dbReference type="Pfam" id="PF09898">
    <property type="entry name" value="DUF2125"/>
    <property type="match status" value="1"/>
</dbReference>
<reference evidence="3" key="1">
    <citation type="journal article" date="2019" name="Int. J. Syst. Evol. Microbiol.">
        <title>The Global Catalogue of Microorganisms (GCM) 10K type strain sequencing project: providing services to taxonomists for standard genome sequencing and annotation.</title>
        <authorList>
            <consortium name="The Broad Institute Genomics Platform"/>
            <consortium name="The Broad Institute Genome Sequencing Center for Infectious Disease"/>
            <person name="Wu L."/>
            <person name="Ma J."/>
        </authorList>
    </citation>
    <scope>NUCLEOTIDE SEQUENCE [LARGE SCALE GENOMIC DNA]</scope>
    <source>
        <strain evidence="3">JCM 18015</strain>
    </source>
</reference>
<comment type="caution">
    <text evidence="2">The sequence shown here is derived from an EMBL/GenBank/DDBJ whole genome shotgun (WGS) entry which is preliminary data.</text>
</comment>
<keyword evidence="1" id="KW-0732">Signal</keyword>
<feature type="signal peptide" evidence="1">
    <location>
        <begin position="1"/>
        <end position="24"/>
    </location>
</feature>
<evidence type="ECO:0000256" key="1">
    <source>
        <dbReference type="SAM" id="SignalP"/>
    </source>
</evidence>
<evidence type="ECO:0000313" key="2">
    <source>
        <dbReference type="EMBL" id="GAA5080216.1"/>
    </source>
</evidence>
<feature type="chain" id="PRO_5046061320" evidence="1">
    <location>
        <begin position="25"/>
        <end position="502"/>
    </location>
</feature>